<keyword evidence="3" id="KW-1185">Reference proteome</keyword>
<reference evidence="2 3" key="1">
    <citation type="submission" date="2019-03" db="EMBL/GenBank/DDBJ databases">
        <title>Genomic Encyclopedia of Type Strains, Phase III (KMG-III): the genomes of soil and plant-associated and newly described type strains.</title>
        <authorList>
            <person name="Whitman W."/>
        </authorList>
    </citation>
    <scope>NUCLEOTIDE SEQUENCE [LARGE SCALE GENOMIC DNA]</scope>
    <source>
        <strain evidence="2 3">VKM Ac-2575</strain>
    </source>
</reference>
<proteinExistence type="predicted"/>
<feature type="transmembrane region" description="Helical" evidence="1">
    <location>
        <begin position="139"/>
        <end position="157"/>
    </location>
</feature>
<dbReference type="OrthoDB" id="3820738at2"/>
<gene>
    <name evidence="2" type="ORF">EV138_4051</name>
</gene>
<dbReference type="InterPro" id="IPR009339">
    <property type="entry name" value="DUF998"/>
</dbReference>
<dbReference type="Pfam" id="PF06197">
    <property type="entry name" value="DUF998"/>
    <property type="match status" value="1"/>
</dbReference>
<sequence>MLAVPDRFQYRLMRDVMIAAAVLYCSLLLEAAAGFPLNLHYSFLSELGARDQPTSPYARAMDLGSGVLLVLAAVLGRPAAKMHRDVGGLLVGAAVFGIGTTSDALLPMDCAPSLSQACREAESSGQVGFALFLHEATSTLADLGSIAMGIFAVLVLRRLGWGGLLAKAVAVLAAGVAVTQVWLGIEVGLEVLTGNDLHPPGLLQRVSVLLVCFFMATLLPGLRQAFIR</sequence>
<feature type="transmembrane region" description="Helical" evidence="1">
    <location>
        <begin position="203"/>
        <end position="222"/>
    </location>
</feature>
<evidence type="ECO:0000313" key="2">
    <source>
        <dbReference type="EMBL" id="TDU90460.1"/>
    </source>
</evidence>
<dbReference type="EMBL" id="SOCE01000001">
    <property type="protein sequence ID" value="TDU90460.1"/>
    <property type="molecule type" value="Genomic_DNA"/>
</dbReference>
<comment type="caution">
    <text evidence="2">The sequence shown here is derived from an EMBL/GenBank/DDBJ whole genome shotgun (WGS) entry which is preliminary data.</text>
</comment>
<dbReference type="Proteomes" id="UP000295151">
    <property type="component" value="Unassembled WGS sequence"/>
</dbReference>
<evidence type="ECO:0000313" key="3">
    <source>
        <dbReference type="Proteomes" id="UP000295151"/>
    </source>
</evidence>
<accession>A0A4R7TE83</accession>
<feature type="transmembrane region" description="Helical" evidence="1">
    <location>
        <begin position="87"/>
        <end position="106"/>
    </location>
</feature>
<feature type="transmembrane region" description="Helical" evidence="1">
    <location>
        <begin position="164"/>
        <end position="183"/>
    </location>
</feature>
<organism evidence="2 3">
    <name type="scientific">Kribbella voronezhensis</name>
    <dbReference type="NCBI Taxonomy" id="2512212"/>
    <lineage>
        <taxon>Bacteria</taxon>
        <taxon>Bacillati</taxon>
        <taxon>Actinomycetota</taxon>
        <taxon>Actinomycetes</taxon>
        <taxon>Propionibacteriales</taxon>
        <taxon>Kribbellaceae</taxon>
        <taxon>Kribbella</taxon>
    </lineage>
</organism>
<dbReference type="RefSeq" id="WP_133980371.1">
    <property type="nucleotide sequence ID" value="NZ_SOCE01000001.1"/>
</dbReference>
<dbReference type="AlphaFoldDB" id="A0A4R7TE83"/>
<name>A0A4R7TE83_9ACTN</name>
<keyword evidence="1" id="KW-0812">Transmembrane</keyword>
<protein>
    <submittedName>
        <fullName evidence="2">Uncharacterized protein DUF998</fullName>
    </submittedName>
</protein>
<evidence type="ECO:0000256" key="1">
    <source>
        <dbReference type="SAM" id="Phobius"/>
    </source>
</evidence>
<keyword evidence="1" id="KW-0472">Membrane</keyword>
<keyword evidence="1" id="KW-1133">Transmembrane helix</keyword>
<feature type="transmembrane region" description="Helical" evidence="1">
    <location>
        <begin position="57"/>
        <end position="75"/>
    </location>
</feature>